<proteinExistence type="predicted"/>
<dbReference type="Proteomes" id="UP001165960">
    <property type="component" value="Unassembled WGS sequence"/>
</dbReference>
<name>A0ACC2SNR7_9FUNG</name>
<evidence type="ECO:0000313" key="2">
    <source>
        <dbReference type="Proteomes" id="UP001165960"/>
    </source>
</evidence>
<protein>
    <submittedName>
        <fullName evidence="1">Uncharacterized protein</fullName>
    </submittedName>
</protein>
<keyword evidence="2" id="KW-1185">Reference proteome</keyword>
<dbReference type="EMBL" id="QTSX02004567">
    <property type="protein sequence ID" value="KAJ9063975.1"/>
    <property type="molecule type" value="Genomic_DNA"/>
</dbReference>
<organism evidence="1 2">
    <name type="scientific">Entomophthora muscae</name>
    <dbReference type="NCBI Taxonomy" id="34485"/>
    <lineage>
        <taxon>Eukaryota</taxon>
        <taxon>Fungi</taxon>
        <taxon>Fungi incertae sedis</taxon>
        <taxon>Zoopagomycota</taxon>
        <taxon>Entomophthoromycotina</taxon>
        <taxon>Entomophthoromycetes</taxon>
        <taxon>Entomophthorales</taxon>
        <taxon>Entomophthoraceae</taxon>
        <taxon>Entomophthora</taxon>
    </lineage>
</organism>
<accession>A0ACC2SNR7</accession>
<sequence>MAVLGYPLVDCPSVLLGEHGGHVQGFLHSKDSASINECVEYLAGALGIHFNKGHGHLVLTRFLHKLEKNDMLYVEYCLLFQNTRSIVELQRVREESMQVLAWSTR</sequence>
<reference evidence="1" key="1">
    <citation type="submission" date="2022-04" db="EMBL/GenBank/DDBJ databases">
        <title>Genome of the entomopathogenic fungus Entomophthora muscae.</title>
        <authorList>
            <person name="Elya C."/>
            <person name="Lovett B.R."/>
            <person name="Lee E."/>
            <person name="Macias A.M."/>
            <person name="Hajek A.E."/>
            <person name="De Bivort B.L."/>
            <person name="Kasson M.T."/>
            <person name="De Fine Licht H.H."/>
            <person name="Stajich J.E."/>
        </authorList>
    </citation>
    <scope>NUCLEOTIDE SEQUENCE</scope>
    <source>
        <strain evidence="1">Berkeley</strain>
    </source>
</reference>
<comment type="caution">
    <text evidence="1">The sequence shown here is derived from an EMBL/GenBank/DDBJ whole genome shotgun (WGS) entry which is preliminary data.</text>
</comment>
<gene>
    <name evidence="1" type="ORF">DSO57_1035230</name>
</gene>
<evidence type="ECO:0000313" key="1">
    <source>
        <dbReference type="EMBL" id="KAJ9063975.1"/>
    </source>
</evidence>